<proteinExistence type="predicted"/>
<evidence type="ECO:0000313" key="2">
    <source>
        <dbReference type="EMBL" id="TGO20052.1"/>
    </source>
</evidence>
<accession>A0A4Z1FB03</accession>
<dbReference type="EMBL" id="PQXH01000001">
    <property type="protein sequence ID" value="TGO20052.1"/>
    <property type="molecule type" value="Genomic_DNA"/>
</dbReference>
<dbReference type="AlphaFoldDB" id="A0A4Z1FB03"/>
<keyword evidence="3" id="KW-1185">Reference proteome</keyword>
<feature type="signal peptide" evidence="1">
    <location>
        <begin position="1"/>
        <end position="28"/>
    </location>
</feature>
<gene>
    <name evidence="2" type="ORF">BTUL_0001g00590</name>
</gene>
<sequence>MFAPTGLSLTVTLIILIFVPRDWSAVLAHDHSHSFPGITLPPGEANNFFSLQIRACLDCEEESCLGDMV</sequence>
<name>A0A4Z1FB03_9HELO</name>
<evidence type="ECO:0000256" key="1">
    <source>
        <dbReference type="SAM" id="SignalP"/>
    </source>
</evidence>
<comment type="caution">
    <text evidence="2">The sequence shown here is derived from an EMBL/GenBank/DDBJ whole genome shotgun (WGS) entry which is preliminary data.</text>
</comment>
<dbReference type="Proteomes" id="UP000297777">
    <property type="component" value="Unassembled WGS sequence"/>
</dbReference>
<evidence type="ECO:0008006" key="4">
    <source>
        <dbReference type="Google" id="ProtNLM"/>
    </source>
</evidence>
<keyword evidence="1" id="KW-0732">Signal</keyword>
<reference evidence="2 3" key="1">
    <citation type="submission" date="2017-12" db="EMBL/GenBank/DDBJ databases">
        <title>Comparative genomics of Botrytis spp.</title>
        <authorList>
            <person name="Valero-Jimenez C.A."/>
            <person name="Tapia P."/>
            <person name="Veloso J."/>
            <person name="Silva-Moreno E."/>
            <person name="Staats M."/>
            <person name="Valdes J.H."/>
            <person name="Van Kan J.A.L."/>
        </authorList>
    </citation>
    <scope>NUCLEOTIDE SEQUENCE [LARGE SCALE GENOMIC DNA]</scope>
    <source>
        <strain evidence="2 3">Bt9001</strain>
    </source>
</reference>
<protein>
    <recommendedName>
        <fullName evidence="4">Secreted protein</fullName>
    </recommendedName>
</protein>
<organism evidence="2 3">
    <name type="scientific">Botrytis tulipae</name>
    <dbReference type="NCBI Taxonomy" id="87230"/>
    <lineage>
        <taxon>Eukaryota</taxon>
        <taxon>Fungi</taxon>
        <taxon>Dikarya</taxon>
        <taxon>Ascomycota</taxon>
        <taxon>Pezizomycotina</taxon>
        <taxon>Leotiomycetes</taxon>
        <taxon>Helotiales</taxon>
        <taxon>Sclerotiniaceae</taxon>
        <taxon>Botrytis</taxon>
    </lineage>
</organism>
<evidence type="ECO:0000313" key="3">
    <source>
        <dbReference type="Proteomes" id="UP000297777"/>
    </source>
</evidence>
<feature type="chain" id="PRO_5021186144" description="Secreted protein" evidence="1">
    <location>
        <begin position="29"/>
        <end position="69"/>
    </location>
</feature>
<dbReference type="OrthoDB" id="10442531at2759"/>